<proteinExistence type="evidence at transcript level"/>
<organism evidence="3 4">
    <name type="scientific">Cohnella nanjingensis</name>
    <dbReference type="NCBI Taxonomy" id="1387779"/>
    <lineage>
        <taxon>Bacteria</taxon>
        <taxon>Bacillati</taxon>
        <taxon>Bacillota</taxon>
        <taxon>Bacilli</taxon>
        <taxon>Bacillales</taxon>
        <taxon>Paenibacillaceae</taxon>
        <taxon>Cohnella</taxon>
    </lineage>
</organism>
<dbReference type="Proteomes" id="UP000547209">
    <property type="component" value="Unassembled WGS sequence"/>
</dbReference>
<evidence type="ECO:0000313" key="3">
    <source>
        <dbReference type="EMBL" id="MBB6672500.1"/>
    </source>
</evidence>
<dbReference type="Pfam" id="PF14098">
    <property type="entry name" value="SSPI"/>
    <property type="match status" value="1"/>
</dbReference>
<comment type="subcellular location">
    <subcellularLocation>
        <location evidence="2">Spore core</location>
    </subcellularLocation>
</comment>
<keyword evidence="4" id="KW-1185">Reference proteome</keyword>
<dbReference type="GO" id="GO:0030436">
    <property type="term" value="P:asexual sporulation"/>
    <property type="evidence" value="ECO:0007669"/>
    <property type="project" value="UniProtKB-UniRule"/>
</dbReference>
<comment type="caution">
    <text evidence="3">The sequence shown here is derived from an EMBL/GenBank/DDBJ whole genome shotgun (WGS) entry which is preliminary data.</text>
</comment>
<evidence type="ECO:0000313" key="4">
    <source>
        <dbReference type="Proteomes" id="UP000547209"/>
    </source>
</evidence>
<dbReference type="InterPro" id="IPR017525">
    <property type="entry name" value="SspI"/>
</dbReference>
<dbReference type="HAMAP" id="MF_00669">
    <property type="entry name" value="SspI"/>
    <property type="match status" value="1"/>
</dbReference>
<dbReference type="AlphaFoldDB" id="A0A7X0RS18"/>
<sequence>MSRFNIPIITQRASGITGSAPGKSRPDCITSIFAKGDTCVKTVSLRDAIIMRVQGKSEQEIREVIEDSIGNAEVTLPGLGVLFEIIWSHSQPDIQQQLVTTLHGQLPQEAGATEA</sequence>
<comment type="induction">
    <text evidence="2">Expressed only in the forespore compartment of sporulating cells.</text>
</comment>
<dbReference type="EMBL" id="JACJVP010000028">
    <property type="protein sequence ID" value="MBB6672500.1"/>
    <property type="molecule type" value="Genomic_DNA"/>
</dbReference>
<name>A0A7X0RS18_9BACL</name>
<evidence type="ECO:0000256" key="1">
    <source>
        <dbReference type="ARBA" id="ARBA00022969"/>
    </source>
</evidence>
<keyword evidence="1 2" id="KW-0749">Sporulation</keyword>
<gene>
    <name evidence="2" type="primary">sspI</name>
    <name evidence="3" type="ORF">H7C19_17610</name>
</gene>
<reference evidence="3 4" key="1">
    <citation type="submission" date="2020-08" db="EMBL/GenBank/DDBJ databases">
        <title>Cohnella phylogeny.</title>
        <authorList>
            <person name="Dunlap C."/>
        </authorList>
    </citation>
    <scope>NUCLEOTIDE SEQUENCE [LARGE SCALE GENOMIC DNA]</scope>
    <source>
        <strain evidence="3 4">DSM 28246</strain>
    </source>
</reference>
<protein>
    <recommendedName>
        <fullName evidence="2">Small, acid-soluble spore protein I</fullName>
        <shortName evidence="2">SASP I</shortName>
    </recommendedName>
</protein>
<accession>A0A7X0RS18</accession>
<comment type="similarity">
    <text evidence="2">Belongs to the SspI family.</text>
</comment>
<dbReference type="GO" id="GO:0030435">
    <property type="term" value="P:sporulation resulting in formation of a cellular spore"/>
    <property type="evidence" value="ECO:0007669"/>
    <property type="project" value="UniProtKB-KW"/>
</dbReference>
<evidence type="ECO:0000256" key="2">
    <source>
        <dbReference type="HAMAP-Rule" id="MF_00669"/>
    </source>
</evidence>